<accession>A0ABQ5UK39</accession>
<dbReference type="EMBL" id="BSNG01000002">
    <property type="protein sequence ID" value="GLQ11553.1"/>
    <property type="molecule type" value="Genomic_DNA"/>
</dbReference>
<dbReference type="SUPFAM" id="SSF88713">
    <property type="entry name" value="Glycoside hydrolase/deacetylase"/>
    <property type="match status" value="1"/>
</dbReference>
<dbReference type="Pfam" id="PF04748">
    <property type="entry name" value="Polysacc_deac_2"/>
    <property type="match status" value="1"/>
</dbReference>
<gene>
    <name evidence="2" type="ORF">GCM10007913_34850</name>
</gene>
<dbReference type="PANTHER" id="PTHR30105:SF2">
    <property type="entry name" value="DIVERGENT POLYSACCHARIDE DEACETYLASE SUPERFAMILY"/>
    <property type="match status" value="1"/>
</dbReference>
<evidence type="ECO:0000313" key="2">
    <source>
        <dbReference type="EMBL" id="GLQ11553.1"/>
    </source>
</evidence>
<evidence type="ECO:0008006" key="4">
    <source>
        <dbReference type="Google" id="ProtNLM"/>
    </source>
</evidence>
<dbReference type="CDD" id="cd10936">
    <property type="entry name" value="CE4_DAC2"/>
    <property type="match status" value="1"/>
</dbReference>
<dbReference type="Gene3D" id="3.20.20.370">
    <property type="entry name" value="Glycoside hydrolase/deacetylase"/>
    <property type="match status" value="1"/>
</dbReference>
<dbReference type="PANTHER" id="PTHR30105">
    <property type="entry name" value="UNCHARACTERIZED YIBQ-RELATED"/>
    <property type="match status" value="1"/>
</dbReference>
<sequence length="373" mass="38384">MANDLSTPLTGRKRKPGEAGRGFPLARILFAIIALLGLGLVLRLVLANDPNGGRPSQEVAITSTRNANELANVVASGPATITADPQQYPAGGSITTIGADTVPAASQPDAFGALADLSEETAEGAIPRIAADGRTPFATYSRPSTAPAGLPKLAIIVSGLGINEQGSLDAIERLPPDITLAFAPYGKTLANTVAAARSSGHEVLLEIPLEPFDYPQNDPGPQTLLTGETPRSNLDKLFWLMARFGGYAGIINNMGARFTASAADFSPIMEELGARGLGYVDDGSSNRSVAPQLAAGNKVPFSRVDAMIDANPSQQSILAALTSLEAKAVENGQAIGIVSALPISVAAVAEWAAALESKGLVLVPASALMKQAE</sequence>
<keyword evidence="1" id="KW-1133">Transmembrane helix</keyword>
<reference evidence="2" key="1">
    <citation type="journal article" date="2014" name="Int. J. Syst. Evol. Microbiol.">
        <title>Complete genome of a new Firmicutes species belonging to the dominant human colonic microbiota ('Ruminococcus bicirculans') reveals two chromosomes and a selective capacity to utilize plant glucans.</title>
        <authorList>
            <consortium name="NISC Comparative Sequencing Program"/>
            <person name="Wegmann U."/>
            <person name="Louis P."/>
            <person name="Goesmann A."/>
            <person name="Henrissat B."/>
            <person name="Duncan S.H."/>
            <person name="Flint H.J."/>
        </authorList>
    </citation>
    <scope>NUCLEOTIDE SEQUENCE</scope>
    <source>
        <strain evidence="2">NBRC 103855</strain>
    </source>
</reference>
<reference evidence="2" key="2">
    <citation type="submission" date="2023-01" db="EMBL/GenBank/DDBJ databases">
        <title>Draft genome sequence of Devosia yakushimensis strain NBRC 103855.</title>
        <authorList>
            <person name="Sun Q."/>
            <person name="Mori K."/>
        </authorList>
    </citation>
    <scope>NUCLEOTIDE SEQUENCE</scope>
    <source>
        <strain evidence="2">NBRC 103855</strain>
    </source>
</reference>
<keyword evidence="1" id="KW-0812">Transmembrane</keyword>
<dbReference type="Proteomes" id="UP001161406">
    <property type="component" value="Unassembled WGS sequence"/>
</dbReference>
<dbReference type="RefSeq" id="WP_284393030.1">
    <property type="nucleotide sequence ID" value="NZ_BSNG01000002.1"/>
</dbReference>
<comment type="caution">
    <text evidence="2">The sequence shown here is derived from an EMBL/GenBank/DDBJ whole genome shotgun (WGS) entry which is preliminary data.</text>
</comment>
<keyword evidence="1" id="KW-0472">Membrane</keyword>
<evidence type="ECO:0000313" key="3">
    <source>
        <dbReference type="Proteomes" id="UP001161406"/>
    </source>
</evidence>
<organism evidence="2 3">
    <name type="scientific">Devosia yakushimensis</name>
    <dbReference type="NCBI Taxonomy" id="470028"/>
    <lineage>
        <taxon>Bacteria</taxon>
        <taxon>Pseudomonadati</taxon>
        <taxon>Pseudomonadota</taxon>
        <taxon>Alphaproteobacteria</taxon>
        <taxon>Hyphomicrobiales</taxon>
        <taxon>Devosiaceae</taxon>
        <taxon>Devosia</taxon>
    </lineage>
</organism>
<dbReference type="InterPro" id="IPR006837">
    <property type="entry name" value="Divergent_DAC"/>
</dbReference>
<keyword evidence="3" id="KW-1185">Reference proteome</keyword>
<feature type="transmembrane region" description="Helical" evidence="1">
    <location>
        <begin position="25"/>
        <end position="46"/>
    </location>
</feature>
<dbReference type="InterPro" id="IPR011330">
    <property type="entry name" value="Glyco_hydro/deAcase_b/a-brl"/>
</dbReference>
<name>A0ABQ5UK39_9HYPH</name>
<evidence type="ECO:0000256" key="1">
    <source>
        <dbReference type="SAM" id="Phobius"/>
    </source>
</evidence>
<proteinExistence type="predicted"/>
<protein>
    <recommendedName>
        <fullName evidence="4">Divergent polysaccharide deacetylase family protein</fullName>
    </recommendedName>
</protein>